<dbReference type="EMBL" id="JACGWJ010000004">
    <property type="protein sequence ID" value="KAL0425865.1"/>
    <property type="molecule type" value="Genomic_DNA"/>
</dbReference>
<name>A0AAW2VC86_SESRA</name>
<evidence type="ECO:0000313" key="1">
    <source>
        <dbReference type="EMBL" id="KAL0425865.1"/>
    </source>
</evidence>
<accession>A0AAW2VC86</accession>
<gene>
    <name evidence="1" type="ORF">Sradi_1121300</name>
</gene>
<dbReference type="AlphaFoldDB" id="A0AAW2VC86"/>
<reference evidence="1" key="1">
    <citation type="submission" date="2020-06" db="EMBL/GenBank/DDBJ databases">
        <authorList>
            <person name="Li T."/>
            <person name="Hu X."/>
            <person name="Zhang T."/>
            <person name="Song X."/>
            <person name="Zhang H."/>
            <person name="Dai N."/>
            <person name="Sheng W."/>
            <person name="Hou X."/>
            <person name="Wei L."/>
        </authorList>
    </citation>
    <scope>NUCLEOTIDE SEQUENCE</scope>
    <source>
        <strain evidence="1">G02</strain>
        <tissue evidence="1">Leaf</tissue>
    </source>
</reference>
<organism evidence="1">
    <name type="scientific">Sesamum radiatum</name>
    <name type="common">Black benniseed</name>
    <dbReference type="NCBI Taxonomy" id="300843"/>
    <lineage>
        <taxon>Eukaryota</taxon>
        <taxon>Viridiplantae</taxon>
        <taxon>Streptophyta</taxon>
        <taxon>Embryophyta</taxon>
        <taxon>Tracheophyta</taxon>
        <taxon>Spermatophyta</taxon>
        <taxon>Magnoliopsida</taxon>
        <taxon>eudicotyledons</taxon>
        <taxon>Gunneridae</taxon>
        <taxon>Pentapetalae</taxon>
        <taxon>asterids</taxon>
        <taxon>lamiids</taxon>
        <taxon>Lamiales</taxon>
        <taxon>Pedaliaceae</taxon>
        <taxon>Sesamum</taxon>
    </lineage>
</organism>
<comment type="caution">
    <text evidence="1">The sequence shown here is derived from an EMBL/GenBank/DDBJ whole genome shotgun (WGS) entry which is preliminary data.</text>
</comment>
<reference evidence="1" key="2">
    <citation type="journal article" date="2024" name="Plant">
        <title>Genomic evolution and insights into agronomic trait innovations of Sesamum species.</title>
        <authorList>
            <person name="Miao H."/>
            <person name="Wang L."/>
            <person name="Qu L."/>
            <person name="Liu H."/>
            <person name="Sun Y."/>
            <person name="Le M."/>
            <person name="Wang Q."/>
            <person name="Wei S."/>
            <person name="Zheng Y."/>
            <person name="Lin W."/>
            <person name="Duan Y."/>
            <person name="Cao H."/>
            <person name="Xiong S."/>
            <person name="Wang X."/>
            <person name="Wei L."/>
            <person name="Li C."/>
            <person name="Ma Q."/>
            <person name="Ju M."/>
            <person name="Zhao R."/>
            <person name="Li G."/>
            <person name="Mu C."/>
            <person name="Tian Q."/>
            <person name="Mei H."/>
            <person name="Zhang T."/>
            <person name="Gao T."/>
            <person name="Zhang H."/>
        </authorList>
    </citation>
    <scope>NUCLEOTIDE SEQUENCE</scope>
    <source>
        <strain evidence="1">G02</strain>
    </source>
</reference>
<proteinExistence type="predicted"/>
<sequence>MVVGCQSPGGTGDHSGTYIDPTTFAVATPQHPCLSSSNIGASSELAGNSSCLQTGIFDPSQSEETSPEMVSFCNSVDQEVEDIGDLQSLAREYVSRYFPGVRFRPPTSQ</sequence>
<protein>
    <submittedName>
        <fullName evidence="1">Uncharacterized protein</fullName>
    </submittedName>
</protein>